<protein>
    <submittedName>
        <fullName evidence="2">Uncharacterized protein</fullName>
    </submittedName>
</protein>
<evidence type="ECO:0000256" key="1">
    <source>
        <dbReference type="SAM" id="MobiDB-lite"/>
    </source>
</evidence>
<gene>
    <name evidence="2" type="primary">LOC125509902</name>
</gene>
<dbReference type="AlphaFoldDB" id="A0A8R7ULI9"/>
<dbReference type="Proteomes" id="UP000015106">
    <property type="component" value="Chromosome 5"/>
</dbReference>
<feature type="compositionally biased region" description="Pro residues" evidence="1">
    <location>
        <begin position="34"/>
        <end position="47"/>
    </location>
</feature>
<reference evidence="3" key="1">
    <citation type="journal article" date="2013" name="Nature">
        <title>Draft genome of the wheat A-genome progenitor Triticum urartu.</title>
        <authorList>
            <person name="Ling H.Q."/>
            <person name="Zhao S."/>
            <person name="Liu D."/>
            <person name="Wang J."/>
            <person name="Sun H."/>
            <person name="Zhang C."/>
            <person name="Fan H."/>
            <person name="Li D."/>
            <person name="Dong L."/>
            <person name="Tao Y."/>
            <person name="Gao C."/>
            <person name="Wu H."/>
            <person name="Li Y."/>
            <person name="Cui Y."/>
            <person name="Guo X."/>
            <person name="Zheng S."/>
            <person name="Wang B."/>
            <person name="Yu K."/>
            <person name="Liang Q."/>
            <person name="Yang W."/>
            <person name="Lou X."/>
            <person name="Chen J."/>
            <person name="Feng M."/>
            <person name="Jian J."/>
            <person name="Zhang X."/>
            <person name="Luo G."/>
            <person name="Jiang Y."/>
            <person name="Liu J."/>
            <person name="Wang Z."/>
            <person name="Sha Y."/>
            <person name="Zhang B."/>
            <person name="Wu H."/>
            <person name="Tang D."/>
            <person name="Shen Q."/>
            <person name="Xue P."/>
            <person name="Zou S."/>
            <person name="Wang X."/>
            <person name="Liu X."/>
            <person name="Wang F."/>
            <person name="Yang Y."/>
            <person name="An X."/>
            <person name="Dong Z."/>
            <person name="Zhang K."/>
            <person name="Zhang X."/>
            <person name="Luo M.C."/>
            <person name="Dvorak J."/>
            <person name="Tong Y."/>
            <person name="Wang J."/>
            <person name="Yang H."/>
            <person name="Li Z."/>
            <person name="Wang D."/>
            <person name="Zhang A."/>
            <person name="Wang J."/>
        </authorList>
    </citation>
    <scope>NUCLEOTIDE SEQUENCE</scope>
    <source>
        <strain evidence="3">cv. G1812</strain>
    </source>
</reference>
<dbReference type="Gramene" id="TuG1812G0500003151.01.T03">
    <property type="protein sequence ID" value="TuG1812G0500003151.01.T03"/>
    <property type="gene ID" value="TuG1812G0500003151.01"/>
</dbReference>
<reference evidence="2" key="3">
    <citation type="submission" date="2022-06" db="UniProtKB">
        <authorList>
            <consortium name="EnsemblPlants"/>
        </authorList>
    </citation>
    <scope>IDENTIFICATION</scope>
</reference>
<keyword evidence="3" id="KW-1185">Reference proteome</keyword>
<organism evidence="2 3">
    <name type="scientific">Triticum urartu</name>
    <name type="common">Red wild einkorn</name>
    <name type="synonym">Crithodium urartu</name>
    <dbReference type="NCBI Taxonomy" id="4572"/>
    <lineage>
        <taxon>Eukaryota</taxon>
        <taxon>Viridiplantae</taxon>
        <taxon>Streptophyta</taxon>
        <taxon>Embryophyta</taxon>
        <taxon>Tracheophyta</taxon>
        <taxon>Spermatophyta</taxon>
        <taxon>Magnoliopsida</taxon>
        <taxon>Liliopsida</taxon>
        <taxon>Poales</taxon>
        <taxon>Poaceae</taxon>
        <taxon>BOP clade</taxon>
        <taxon>Pooideae</taxon>
        <taxon>Triticodae</taxon>
        <taxon>Triticeae</taxon>
        <taxon>Triticinae</taxon>
        <taxon>Triticum</taxon>
    </lineage>
</organism>
<accession>A0A8R7ULI9</accession>
<sequence length="122" mass="13569">RNPSRVRQKILLSPPNKPQLHPWRSRGFFSSCWSPPPRSCSSPPPRSPATSRRSRSASRYVPSPLGLSALVPSMDSACARSKLCVFLLRVSSGGSIQPEENRLDAVRPWISSDLRPSMRELC</sequence>
<reference evidence="2" key="2">
    <citation type="submission" date="2018-03" db="EMBL/GenBank/DDBJ databases">
        <title>The Triticum urartu genome reveals the dynamic nature of wheat genome evolution.</title>
        <authorList>
            <person name="Ling H."/>
            <person name="Ma B."/>
            <person name="Shi X."/>
            <person name="Liu H."/>
            <person name="Dong L."/>
            <person name="Sun H."/>
            <person name="Cao Y."/>
            <person name="Gao Q."/>
            <person name="Zheng S."/>
            <person name="Li Y."/>
            <person name="Yu Y."/>
            <person name="Du H."/>
            <person name="Qi M."/>
            <person name="Li Y."/>
            <person name="Yu H."/>
            <person name="Cui Y."/>
            <person name="Wang N."/>
            <person name="Chen C."/>
            <person name="Wu H."/>
            <person name="Zhao Y."/>
            <person name="Zhang J."/>
            <person name="Li Y."/>
            <person name="Zhou W."/>
            <person name="Zhang B."/>
            <person name="Hu W."/>
            <person name="Eijk M."/>
            <person name="Tang J."/>
            <person name="Witsenboer H."/>
            <person name="Zhao S."/>
            <person name="Li Z."/>
            <person name="Zhang A."/>
            <person name="Wang D."/>
            <person name="Liang C."/>
        </authorList>
    </citation>
    <scope>NUCLEOTIDE SEQUENCE [LARGE SCALE GENOMIC DNA]</scope>
    <source>
        <strain evidence="2">cv. G1812</strain>
    </source>
</reference>
<feature type="region of interest" description="Disordered" evidence="1">
    <location>
        <begin position="1"/>
        <end position="60"/>
    </location>
</feature>
<name>A0A8R7ULI9_TRIUA</name>
<evidence type="ECO:0000313" key="3">
    <source>
        <dbReference type="Proteomes" id="UP000015106"/>
    </source>
</evidence>
<evidence type="ECO:0000313" key="2">
    <source>
        <dbReference type="EnsemblPlants" id="TuG1812G0500003151.01.T03"/>
    </source>
</evidence>
<dbReference type="EnsemblPlants" id="TuG1812G0500003151.01.T03">
    <property type="protein sequence ID" value="TuG1812G0500003151.01.T03"/>
    <property type="gene ID" value="TuG1812G0500003151.01"/>
</dbReference>
<proteinExistence type="predicted"/>